<evidence type="ECO:0008006" key="3">
    <source>
        <dbReference type="Google" id="ProtNLM"/>
    </source>
</evidence>
<dbReference type="EMBL" id="HBGA01062434">
    <property type="protein sequence ID" value="CAD9012053.1"/>
    <property type="molecule type" value="Transcribed_RNA"/>
</dbReference>
<feature type="chain" id="PRO_5031287078" description="Secreted protein" evidence="1">
    <location>
        <begin position="20"/>
        <end position="135"/>
    </location>
</feature>
<evidence type="ECO:0000313" key="2">
    <source>
        <dbReference type="EMBL" id="CAD9012053.1"/>
    </source>
</evidence>
<proteinExistence type="predicted"/>
<organism evidence="2">
    <name type="scientific">Eutreptiella gymnastica</name>
    <dbReference type="NCBI Taxonomy" id="73025"/>
    <lineage>
        <taxon>Eukaryota</taxon>
        <taxon>Discoba</taxon>
        <taxon>Euglenozoa</taxon>
        <taxon>Euglenida</taxon>
        <taxon>Spirocuta</taxon>
        <taxon>Euglenophyceae</taxon>
        <taxon>Eutreptiales</taxon>
        <taxon>Eutreptiaceae</taxon>
        <taxon>Eutreptiella</taxon>
    </lineage>
</organism>
<feature type="signal peptide" evidence="1">
    <location>
        <begin position="1"/>
        <end position="19"/>
    </location>
</feature>
<evidence type="ECO:0000256" key="1">
    <source>
        <dbReference type="SAM" id="SignalP"/>
    </source>
</evidence>
<accession>A0A7S1NDW0</accession>
<sequence length="135" mass="14491">MGFGRVWVLVGAGAAAAQSSPMGPHQASRFGWRAAPGRRRGAIDEVTQRAAPWGITRQPHNTATCGEPMSEGVGSQGVHCQCGVHNTDPCSSLRAIRTPFAAKVRHLLLRVAMRSILWGRLSRVPNTPTARTRSV</sequence>
<dbReference type="AlphaFoldDB" id="A0A7S1NDW0"/>
<name>A0A7S1NDW0_9EUGL</name>
<gene>
    <name evidence="2" type="ORF">EGYM00392_LOCUS23154</name>
</gene>
<protein>
    <recommendedName>
        <fullName evidence="3">Secreted protein</fullName>
    </recommendedName>
</protein>
<reference evidence="2" key="1">
    <citation type="submission" date="2021-01" db="EMBL/GenBank/DDBJ databases">
        <authorList>
            <person name="Corre E."/>
            <person name="Pelletier E."/>
            <person name="Niang G."/>
            <person name="Scheremetjew M."/>
            <person name="Finn R."/>
            <person name="Kale V."/>
            <person name="Holt S."/>
            <person name="Cochrane G."/>
            <person name="Meng A."/>
            <person name="Brown T."/>
            <person name="Cohen L."/>
        </authorList>
    </citation>
    <scope>NUCLEOTIDE SEQUENCE</scope>
    <source>
        <strain evidence="2">NIES-381</strain>
    </source>
</reference>
<keyword evidence="1" id="KW-0732">Signal</keyword>